<evidence type="ECO:0000313" key="5">
    <source>
        <dbReference type="EMBL" id="KAF3226154.1"/>
    </source>
</evidence>
<dbReference type="AlphaFoldDB" id="A0A6G1MLP6"/>
<evidence type="ECO:0000256" key="1">
    <source>
        <dbReference type="SAM" id="MobiDB-lite"/>
    </source>
</evidence>
<dbReference type="EMBL" id="JAABOE010000053">
    <property type="protein sequence ID" value="KAF3175086.1"/>
    <property type="molecule type" value="Genomic_DNA"/>
</dbReference>
<name>A0A6G1MLP6_ORBOL</name>
<gene>
    <name evidence="4" type="ORF">TWF106_001753</name>
    <name evidence="5" type="ORF">TWF191_004816</name>
    <name evidence="3" type="ORF">TWF679_007115</name>
    <name evidence="2" type="ORF">TWF788_008558</name>
</gene>
<feature type="compositionally biased region" description="Basic residues" evidence="1">
    <location>
        <begin position="1"/>
        <end position="13"/>
    </location>
</feature>
<sequence>MKPSRSLRSHHRQRSGDLKQQKNPAELNTMDGACSSTQTPLPICSILTEVSVNPQNFYRCPRRPAGLPLQTALKVCGTQTDDEKTKQENINPANPNRGVDIEELIRRLTGG</sequence>
<dbReference type="Proteomes" id="UP000483672">
    <property type="component" value="Unassembled WGS sequence"/>
</dbReference>
<dbReference type="Proteomes" id="UP000614610">
    <property type="component" value="Unassembled WGS sequence"/>
</dbReference>
<accession>A0A6G1MLP6</accession>
<dbReference type="Proteomes" id="UP000472727">
    <property type="component" value="Unassembled WGS sequence"/>
</dbReference>
<protein>
    <submittedName>
        <fullName evidence="2">Uncharacterized protein</fullName>
    </submittedName>
</protein>
<comment type="caution">
    <text evidence="2">The sequence shown here is derived from an EMBL/GenBank/DDBJ whole genome shotgun (WGS) entry which is preliminary data.</text>
</comment>
<feature type="region of interest" description="Disordered" evidence="1">
    <location>
        <begin position="1"/>
        <end position="34"/>
    </location>
</feature>
<dbReference type="EMBL" id="WIPF01000024">
    <property type="protein sequence ID" value="KAF3226154.1"/>
    <property type="molecule type" value="Genomic_DNA"/>
</dbReference>
<dbReference type="EMBL" id="WIWS01000013">
    <property type="protein sequence ID" value="KAF3225880.1"/>
    <property type="molecule type" value="Genomic_DNA"/>
</dbReference>
<evidence type="ECO:0000313" key="7">
    <source>
        <dbReference type="Proteomes" id="UP000479691"/>
    </source>
</evidence>
<evidence type="ECO:0000313" key="8">
    <source>
        <dbReference type="Proteomes" id="UP000483672"/>
    </source>
</evidence>
<dbReference type="EMBL" id="WIWT01000004">
    <property type="protein sequence ID" value="KAF3221900.1"/>
    <property type="molecule type" value="Genomic_DNA"/>
</dbReference>
<proteinExistence type="predicted"/>
<organism evidence="2 7">
    <name type="scientific">Orbilia oligospora</name>
    <name type="common">Nematode-trapping fungus</name>
    <name type="synonym">Arthrobotrys oligospora</name>
    <dbReference type="NCBI Taxonomy" id="2813651"/>
    <lineage>
        <taxon>Eukaryota</taxon>
        <taxon>Fungi</taxon>
        <taxon>Dikarya</taxon>
        <taxon>Ascomycota</taxon>
        <taxon>Pezizomycotina</taxon>
        <taxon>Orbiliomycetes</taxon>
        <taxon>Orbiliales</taxon>
        <taxon>Orbiliaceae</taxon>
        <taxon>Orbilia</taxon>
    </lineage>
</organism>
<dbReference type="Proteomes" id="UP000479691">
    <property type="component" value="Unassembled WGS sequence"/>
</dbReference>
<evidence type="ECO:0000313" key="4">
    <source>
        <dbReference type="EMBL" id="KAF3225880.1"/>
    </source>
</evidence>
<reference evidence="6 7" key="1">
    <citation type="submission" date="2019-06" db="EMBL/GenBank/DDBJ databases">
        <authorList>
            <person name="Palmer J.M."/>
        </authorList>
    </citation>
    <scope>NUCLEOTIDE SEQUENCE [LARGE SCALE GENOMIC DNA]</scope>
    <source>
        <strain evidence="4 6">TWF106</strain>
        <strain evidence="5 8">TWF191</strain>
        <strain evidence="3">TWF679</strain>
        <strain evidence="2 7">TWF788</strain>
    </source>
</reference>
<evidence type="ECO:0000313" key="2">
    <source>
        <dbReference type="EMBL" id="KAF3175086.1"/>
    </source>
</evidence>
<evidence type="ECO:0000313" key="6">
    <source>
        <dbReference type="Proteomes" id="UP000472727"/>
    </source>
</evidence>
<evidence type="ECO:0000313" key="3">
    <source>
        <dbReference type="EMBL" id="KAF3221900.1"/>
    </source>
</evidence>
<feature type="region of interest" description="Disordered" evidence="1">
    <location>
        <begin position="78"/>
        <end position="98"/>
    </location>
</feature>
<dbReference type="OrthoDB" id="5316915at2759"/>